<evidence type="ECO:0000256" key="9">
    <source>
        <dbReference type="ARBA" id="ARBA00023136"/>
    </source>
</evidence>
<comment type="function">
    <text evidence="11">Mediates influx of magnesium ions. Alternates between open and closed states. Activated by low cytoplasmic Mg(2+) levels. Inactive when cytoplasmic Mg(2+) levels are high.</text>
</comment>
<keyword evidence="7 13" id="KW-1133">Transmembrane helix</keyword>
<keyword evidence="3" id="KW-0813">Transport</keyword>
<proteinExistence type="inferred from homology"/>
<comment type="similarity">
    <text evidence="2">Belongs to the CorA metal ion transporter (MIT) (TC 1.A.35) family.</text>
</comment>
<keyword evidence="6" id="KW-0460">Magnesium</keyword>
<evidence type="ECO:0000256" key="3">
    <source>
        <dbReference type="ARBA" id="ARBA00022448"/>
    </source>
</evidence>
<feature type="transmembrane region" description="Helical" evidence="13">
    <location>
        <begin position="297"/>
        <end position="317"/>
    </location>
</feature>
<organism evidence="14 15">
    <name type="scientific">Cellulomonas carbonis T26</name>
    <dbReference type="NCBI Taxonomy" id="947969"/>
    <lineage>
        <taxon>Bacteria</taxon>
        <taxon>Bacillati</taxon>
        <taxon>Actinomycetota</taxon>
        <taxon>Actinomycetes</taxon>
        <taxon>Micrococcales</taxon>
        <taxon>Cellulomonadaceae</taxon>
        <taxon>Cellulomonas</taxon>
    </lineage>
</organism>
<feature type="transmembrane region" description="Helical" evidence="13">
    <location>
        <begin position="266"/>
        <end position="285"/>
    </location>
</feature>
<dbReference type="SUPFAM" id="SSF144083">
    <property type="entry name" value="Magnesium transport protein CorA, transmembrane region"/>
    <property type="match status" value="1"/>
</dbReference>
<evidence type="ECO:0000313" key="15">
    <source>
        <dbReference type="Proteomes" id="UP000029839"/>
    </source>
</evidence>
<evidence type="ECO:0000256" key="8">
    <source>
        <dbReference type="ARBA" id="ARBA00023065"/>
    </source>
</evidence>
<dbReference type="Pfam" id="PF01544">
    <property type="entry name" value="CorA"/>
    <property type="match status" value="1"/>
</dbReference>
<evidence type="ECO:0000313" key="14">
    <source>
        <dbReference type="EMBL" id="KGM10995.1"/>
    </source>
</evidence>
<reference evidence="14 15" key="2">
    <citation type="journal article" date="2015" name="Stand. Genomic Sci.">
        <title>Draft genome sequence of Cellulomonas carbonis T26(T) and comparative analysis of six Cellulomonas genomes.</title>
        <authorList>
            <person name="Zhuang W."/>
            <person name="Zhang S."/>
            <person name="Xia X."/>
            <person name="Wang G."/>
        </authorList>
    </citation>
    <scope>NUCLEOTIDE SEQUENCE [LARGE SCALE GENOMIC DNA]</scope>
    <source>
        <strain evidence="14 15">T26</strain>
    </source>
</reference>
<evidence type="ECO:0000256" key="5">
    <source>
        <dbReference type="ARBA" id="ARBA00022692"/>
    </source>
</evidence>
<keyword evidence="9 13" id="KW-0472">Membrane</keyword>
<evidence type="ECO:0000256" key="12">
    <source>
        <dbReference type="SAM" id="MobiDB-lite"/>
    </source>
</evidence>
<dbReference type="PANTHER" id="PTHR46494:SF1">
    <property type="entry name" value="CORA FAMILY METAL ION TRANSPORTER (EUROFUNG)"/>
    <property type="match status" value="1"/>
</dbReference>
<dbReference type="InterPro" id="IPR045863">
    <property type="entry name" value="CorA_TM1_TM2"/>
</dbReference>
<dbReference type="PANTHER" id="PTHR46494">
    <property type="entry name" value="CORA FAMILY METAL ION TRANSPORTER (EUROFUNG)"/>
    <property type="match status" value="1"/>
</dbReference>
<feature type="compositionally biased region" description="Low complexity" evidence="12">
    <location>
        <begin position="327"/>
        <end position="357"/>
    </location>
</feature>
<accession>A0A0A0BST8</accession>
<dbReference type="GO" id="GO:0015087">
    <property type="term" value="F:cobalt ion transmembrane transporter activity"/>
    <property type="evidence" value="ECO:0007669"/>
    <property type="project" value="TreeGrafter"/>
</dbReference>
<dbReference type="Gene3D" id="1.20.58.340">
    <property type="entry name" value="Magnesium transport protein CorA, transmembrane region"/>
    <property type="match status" value="2"/>
</dbReference>
<keyword evidence="4" id="KW-1003">Cell membrane</keyword>
<name>A0A0A0BST8_9CELL</name>
<evidence type="ECO:0000256" key="6">
    <source>
        <dbReference type="ARBA" id="ARBA00022842"/>
    </source>
</evidence>
<dbReference type="AlphaFoldDB" id="A0A0A0BST8"/>
<gene>
    <name evidence="14" type="ORF">N868_12575</name>
</gene>
<keyword evidence="5 13" id="KW-0812">Transmembrane</keyword>
<evidence type="ECO:0000256" key="11">
    <source>
        <dbReference type="ARBA" id="ARBA00045497"/>
    </source>
</evidence>
<dbReference type="Proteomes" id="UP000029839">
    <property type="component" value="Unassembled WGS sequence"/>
</dbReference>
<comment type="catalytic activity">
    <reaction evidence="10">
        <text>Mg(2+)(in) = Mg(2+)(out)</text>
        <dbReference type="Rhea" id="RHEA:29827"/>
        <dbReference type="ChEBI" id="CHEBI:18420"/>
    </reaction>
</comment>
<evidence type="ECO:0000256" key="7">
    <source>
        <dbReference type="ARBA" id="ARBA00022989"/>
    </source>
</evidence>
<evidence type="ECO:0000256" key="2">
    <source>
        <dbReference type="ARBA" id="ARBA00009765"/>
    </source>
</evidence>
<evidence type="ECO:0000256" key="4">
    <source>
        <dbReference type="ARBA" id="ARBA00022475"/>
    </source>
</evidence>
<dbReference type="SUPFAM" id="SSF143865">
    <property type="entry name" value="CorA soluble domain-like"/>
    <property type="match status" value="1"/>
</dbReference>
<dbReference type="OrthoDB" id="9803416at2"/>
<keyword evidence="8" id="KW-0406">Ion transport</keyword>
<dbReference type="RefSeq" id="WP_052426140.1">
    <property type="nucleotide sequence ID" value="NZ_AXCY01000033.1"/>
</dbReference>
<dbReference type="GO" id="GO:0050897">
    <property type="term" value="F:cobalt ion binding"/>
    <property type="evidence" value="ECO:0007669"/>
    <property type="project" value="TreeGrafter"/>
</dbReference>
<dbReference type="GO" id="GO:0005886">
    <property type="term" value="C:plasma membrane"/>
    <property type="evidence" value="ECO:0007669"/>
    <property type="project" value="UniProtKB-SubCell"/>
</dbReference>
<evidence type="ECO:0000256" key="1">
    <source>
        <dbReference type="ARBA" id="ARBA00004651"/>
    </source>
</evidence>
<evidence type="ECO:0000256" key="10">
    <source>
        <dbReference type="ARBA" id="ARBA00034269"/>
    </source>
</evidence>
<dbReference type="FunFam" id="1.20.58.340:FF:000004">
    <property type="entry name" value="Magnesium transport protein CorA"/>
    <property type="match status" value="1"/>
</dbReference>
<feature type="region of interest" description="Disordered" evidence="12">
    <location>
        <begin position="326"/>
        <end position="357"/>
    </location>
</feature>
<dbReference type="EMBL" id="AXCY01000033">
    <property type="protein sequence ID" value="KGM10995.1"/>
    <property type="molecule type" value="Genomic_DNA"/>
</dbReference>
<evidence type="ECO:0000256" key="13">
    <source>
        <dbReference type="SAM" id="Phobius"/>
    </source>
</evidence>
<comment type="caution">
    <text evidence="14">The sequence shown here is derived from an EMBL/GenBank/DDBJ whole genome shotgun (WGS) entry which is preliminary data.</text>
</comment>
<sequence length="357" mass="37263">MDSAGAVSVWVRTGGAWAPAPEGYRRAGQEPVWLRVDDPARVVAGAVALGADPDVVRAAGAHALPAPAGRPHVEHLAGGGVYLVTPTVAFRPTESAVVTGTVTCLVVEGLTVTAETPDGAVLDRLAARLPTSPGVADRISSGVLAGLVASLVAGAAEVEVGLAEAVADLETEVFADASATPVERLYALKREVAEARRGLVLLAAELADLVTDVDERAAEDAWVWRPAAVVERLDHRLEGHDRLLGDMLTAHLALVSLRQNDDVRRISAWAAIAAAPTLLASVYGMNFRHMPELGWPIGYPLAVAVMVAVCVVLHRVFTRSGWLGRQASAPASGSSTPVSSRPTTTAASTRRYTTNGR</sequence>
<comment type="subcellular location">
    <subcellularLocation>
        <location evidence="1">Cell membrane</location>
        <topology evidence="1">Multi-pass membrane protein</topology>
    </subcellularLocation>
</comment>
<dbReference type="InterPro" id="IPR045861">
    <property type="entry name" value="CorA_cytoplasmic_dom"/>
</dbReference>
<dbReference type="GO" id="GO:0015095">
    <property type="term" value="F:magnesium ion transmembrane transporter activity"/>
    <property type="evidence" value="ECO:0007669"/>
    <property type="project" value="TreeGrafter"/>
</dbReference>
<reference evidence="14 15" key="1">
    <citation type="submission" date="2013-08" db="EMBL/GenBank/DDBJ databases">
        <title>Genome sequencing of Cellulomonas carbonis T26.</title>
        <authorList>
            <person name="Chen F."/>
            <person name="Li Y."/>
            <person name="Wang G."/>
        </authorList>
    </citation>
    <scope>NUCLEOTIDE SEQUENCE [LARGE SCALE GENOMIC DNA]</scope>
    <source>
        <strain evidence="14 15">T26</strain>
    </source>
</reference>
<dbReference type="InterPro" id="IPR002523">
    <property type="entry name" value="MgTranspt_CorA/ZnTranspt_ZntB"/>
</dbReference>
<keyword evidence="15" id="KW-1185">Reference proteome</keyword>
<protein>
    <submittedName>
        <fullName evidence="14">Magnesium transporter CorA</fullName>
    </submittedName>
</protein>
<dbReference type="GO" id="GO:0000287">
    <property type="term" value="F:magnesium ion binding"/>
    <property type="evidence" value="ECO:0007669"/>
    <property type="project" value="TreeGrafter"/>
</dbReference>